<evidence type="ECO:0000256" key="1">
    <source>
        <dbReference type="ARBA" id="ARBA00006383"/>
    </source>
</evidence>
<comment type="catalytic activity">
    <reaction evidence="4">
        <text>a 2-deoxystreptamine antibiotic + acetyl-CoA = an N(3)-acetyl-2-deoxystreptamine antibiotic + CoA + H(+)</text>
        <dbReference type="Rhea" id="RHEA:12665"/>
        <dbReference type="ChEBI" id="CHEBI:15378"/>
        <dbReference type="ChEBI" id="CHEBI:57287"/>
        <dbReference type="ChEBI" id="CHEBI:57288"/>
        <dbReference type="ChEBI" id="CHEBI:57921"/>
        <dbReference type="ChEBI" id="CHEBI:77452"/>
        <dbReference type="EC" id="2.3.1.81"/>
    </reaction>
</comment>
<sequence>MDQPSPHTAQSLASDLRALGVASGDVLLLHSSNRSLGFVVGGTQAVVQALLDVLGPEGTLVVPTHTPENTDPAGWQHPPVPEAWWPAIREQAPGFEPSCTPSRWMGVIAEAVRMWPGALRSDHPQVSFAALGMNAAGIVGGHQLDDALGETSPLGAVYRLNGKVLLLGCGYNSNTSLHLAEWRQKSPPRAVTGSSVRQPDGTSQWTTWVDIVADESDFDRLGADFEAAGAAVIGQVGGATAQLMSQPVLVDFATAWMSANRLPKHSVSKKPLASGEAPVLASS</sequence>
<dbReference type="EC" id="2.3.1.-" evidence="4"/>
<dbReference type="RefSeq" id="WP_120689198.1">
    <property type="nucleotide sequence ID" value="NZ_RAZT01000006.1"/>
</dbReference>
<dbReference type="GO" id="GO:0046677">
    <property type="term" value="P:response to antibiotic"/>
    <property type="evidence" value="ECO:0007669"/>
    <property type="project" value="UniProtKB-KW"/>
</dbReference>
<dbReference type="Proteomes" id="UP000275865">
    <property type="component" value="Unassembled WGS sequence"/>
</dbReference>
<dbReference type="AlphaFoldDB" id="A0A3A9Y3Q9"/>
<dbReference type="InterPro" id="IPR003679">
    <property type="entry name" value="Amioglycoside_AcTrfase"/>
</dbReference>
<dbReference type="GO" id="GO:0046353">
    <property type="term" value="F:aminoglycoside 3-N-acetyltransferase activity"/>
    <property type="evidence" value="ECO:0007669"/>
    <property type="project" value="UniProtKB-EC"/>
</dbReference>
<dbReference type="PANTHER" id="PTHR11104:SF0">
    <property type="entry name" value="SPBETA PROPHAGE-DERIVED AMINOGLYCOSIDE N(3')-ACETYLTRANSFERASE-LIKE PROTEIN YOKD"/>
    <property type="match status" value="1"/>
</dbReference>
<gene>
    <name evidence="5" type="ORF">D7044_14265</name>
</gene>
<evidence type="ECO:0000256" key="3">
    <source>
        <dbReference type="ARBA" id="ARBA00023315"/>
    </source>
</evidence>
<evidence type="ECO:0000313" key="5">
    <source>
        <dbReference type="EMBL" id="RKN32400.1"/>
    </source>
</evidence>
<comment type="caution">
    <text evidence="5">The sequence shown here is derived from an EMBL/GenBank/DDBJ whole genome shotgun (WGS) entry which is preliminary data.</text>
</comment>
<comment type="similarity">
    <text evidence="1 4">Belongs to the antibiotic N-acetyltransferase family.</text>
</comment>
<accession>A0A3A9Y3Q9</accession>
<name>A0A3A9Y3Q9_9ACTN</name>
<dbReference type="EMBL" id="RAZT01000006">
    <property type="protein sequence ID" value="RKN32400.1"/>
    <property type="molecule type" value="Genomic_DNA"/>
</dbReference>
<proteinExistence type="inferred from homology"/>
<evidence type="ECO:0000256" key="4">
    <source>
        <dbReference type="RuleBase" id="RU365031"/>
    </source>
</evidence>
<keyword evidence="2 4" id="KW-0808">Transferase</keyword>
<keyword evidence="4" id="KW-0046">Antibiotic resistance</keyword>
<dbReference type="InterPro" id="IPR028345">
    <property type="entry name" value="Antibiotic_NAT-like"/>
</dbReference>
<dbReference type="PANTHER" id="PTHR11104">
    <property type="entry name" value="AMINOGLYCOSIDE N3-ACETYLTRANSFERASE"/>
    <property type="match status" value="1"/>
</dbReference>
<dbReference type="SUPFAM" id="SSF110710">
    <property type="entry name" value="TTHA0583/YokD-like"/>
    <property type="match status" value="1"/>
</dbReference>
<keyword evidence="3 4" id="KW-0012">Acyltransferase</keyword>
<dbReference type="Pfam" id="PF02522">
    <property type="entry name" value="Antibiotic_NAT"/>
    <property type="match status" value="1"/>
</dbReference>
<reference evidence="5 6" key="1">
    <citation type="submission" date="2018-09" db="EMBL/GenBank/DDBJ databases">
        <title>Micromonospora sp. nov. MS1-9, isolated from a root of Musa sp.</title>
        <authorList>
            <person name="Kuncharoen N."/>
            <person name="Kudo T."/>
            <person name="Ohkuma M."/>
            <person name="Yuki M."/>
            <person name="Tanasupawat S."/>
        </authorList>
    </citation>
    <scope>NUCLEOTIDE SEQUENCE [LARGE SCALE GENOMIC DNA]</scope>
    <source>
        <strain evidence="5 6">MS1-9</strain>
    </source>
</reference>
<organism evidence="5 6">
    <name type="scientific">Micromonospora musae</name>
    <dbReference type="NCBI Taxonomy" id="1894970"/>
    <lineage>
        <taxon>Bacteria</taxon>
        <taxon>Bacillati</taxon>
        <taxon>Actinomycetota</taxon>
        <taxon>Actinomycetes</taxon>
        <taxon>Micromonosporales</taxon>
        <taxon>Micromonosporaceae</taxon>
        <taxon>Micromonospora</taxon>
    </lineage>
</organism>
<protein>
    <recommendedName>
        <fullName evidence="4">Aminoglycoside N(3)-acetyltransferase</fullName>
        <ecNumber evidence="4">2.3.1.-</ecNumber>
    </recommendedName>
</protein>
<evidence type="ECO:0000256" key="2">
    <source>
        <dbReference type="ARBA" id="ARBA00022679"/>
    </source>
</evidence>
<evidence type="ECO:0000313" key="6">
    <source>
        <dbReference type="Proteomes" id="UP000275865"/>
    </source>
</evidence>